<dbReference type="PANTHER" id="PTHR21716">
    <property type="entry name" value="TRANSMEMBRANE PROTEIN"/>
    <property type="match status" value="1"/>
</dbReference>
<keyword evidence="5 8" id="KW-0812">Transmembrane</keyword>
<reference evidence="9 10" key="1">
    <citation type="journal article" date="2014" name="Int. J. Syst. Evol. Microbiol.">
        <title>Ramlibacter solisilvae sp. nov., isolated from forest soil, and emended description of the genus Ramlibacter.</title>
        <authorList>
            <person name="Lee H.J."/>
            <person name="Lee S.H."/>
            <person name="Lee S.S."/>
            <person name="Lee J.S."/>
            <person name="Kim Y."/>
            <person name="Kim S.C."/>
            <person name="Jeon C.O."/>
        </authorList>
    </citation>
    <scope>NUCLEOTIDE SEQUENCE [LARGE SCALE GENOMIC DNA]</scope>
    <source>
        <strain evidence="9 10">5-10</strain>
    </source>
</reference>
<evidence type="ECO:0008006" key="11">
    <source>
        <dbReference type="Google" id="ProtNLM"/>
    </source>
</evidence>
<evidence type="ECO:0000256" key="5">
    <source>
        <dbReference type="ARBA" id="ARBA00022692"/>
    </source>
</evidence>
<dbReference type="RefSeq" id="WP_227820333.1">
    <property type="nucleotide sequence ID" value="NZ_CP010951.1"/>
</dbReference>
<evidence type="ECO:0000256" key="7">
    <source>
        <dbReference type="ARBA" id="ARBA00023136"/>
    </source>
</evidence>
<comment type="subcellular location">
    <subcellularLocation>
        <location evidence="1">Cell membrane</location>
        <topology evidence="1">Multi-pass membrane protein</topology>
    </subcellularLocation>
</comment>
<dbReference type="Proteomes" id="UP000070433">
    <property type="component" value="Chromosome"/>
</dbReference>
<feature type="transmembrane region" description="Helical" evidence="8">
    <location>
        <begin position="7"/>
        <end position="25"/>
    </location>
</feature>
<evidence type="ECO:0000256" key="6">
    <source>
        <dbReference type="ARBA" id="ARBA00022989"/>
    </source>
</evidence>
<protein>
    <recommendedName>
        <fullName evidence="11">AI-2E family transporter YdiK</fullName>
    </recommendedName>
</protein>
<dbReference type="NCBIfam" id="NF008216">
    <property type="entry name" value="PRK10983.1"/>
    <property type="match status" value="1"/>
</dbReference>
<dbReference type="InterPro" id="IPR002549">
    <property type="entry name" value="AI-2E-like"/>
</dbReference>
<proteinExistence type="inferred from homology"/>
<dbReference type="PATRIC" id="fig|94132.3.peg.2986"/>
<keyword evidence="3" id="KW-0813">Transport</keyword>
<evidence type="ECO:0000256" key="4">
    <source>
        <dbReference type="ARBA" id="ARBA00022475"/>
    </source>
</evidence>
<evidence type="ECO:0000256" key="8">
    <source>
        <dbReference type="SAM" id="Phobius"/>
    </source>
</evidence>
<dbReference type="EMBL" id="CP010951">
    <property type="protein sequence ID" value="AMO23881.1"/>
    <property type="molecule type" value="Genomic_DNA"/>
</dbReference>
<sequence length="371" mass="39340">MTPVTNLPRVLMSILAIGGLLLGTLWVVQPFIGPGIWAVTIVAATWPLFKKLQAILGGSRFLAVTAMTLMLLAIIVVPLFLAVDTLLDQSDRLVSLVREMPELRIPPPPAWVQSIPLAGARIAQAWLELAETAPDVLAGRLEPYAAKAVVWLGSQAGSVGLLLFYFVAMLIIAVILYATGEVAARGVMLFFRRLAGVRGEESVVLAGQAIRAVALGVIVTALVQSTVAALGMLVVGIPQVGLLTALIFILCIAQLGPFLVMVPGVVWLYWSGSPGRGTVFLVWTVVVLAMDNVLRPWLIQRGANLPLLLIFAGVIGGLLSFGVIGLFIGPVILAVSYTLLKAWVLEVDHPAAVPPRPAAPAESDAPDQRSN</sequence>
<feature type="transmembrane region" description="Helical" evidence="8">
    <location>
        <begin position="277"/>
        <end position="299"/>
    </location>
</feature>
<comment type="similarity">
    <text evidence="2">Belongs to the autoinducer-2 exporter (AI-2E) (TC 2.A.86) family.</text>
</comment>
<dbReference type="Pfam" id="PF01594">
    <property type="entry name" value="AI-2E_transport"/>
    <property type="match status" value="1"/>
</dbReference>
<feature type="transmembrane region" description="Helical" evidence="8">
    <location>
        <begin position="31"/>
        <end position="49"/>
    </location>
</feature>
<dbReference type="AlphaFoldDB" id="A0A127JVD6"/>
<keyword evidence="7 8" id="KW-0472">Membrane</keyword>
<evidence type="ECO:0000256" key="1">
    <source>
        <dbReference type="ARBA" id="ARBA00004651"/>
    </source>
</evidence>
<name>A0A127JVD6_9BURK</name>
<organism evidence="9 10">
    <name type="scientific">Ramlibacter tataouinensis</name>
    <dbReference type="NCBI Taxonomy" id="94132"/>
    <lineage>
        <taxon>Bacteria</taxon>
        <taxon>Pseudomonadati</taxon>
        <taxon>Pseudomonadota</taxon>
        <taxon>Betaproteobacteria</taxon>
        <taxon>Burkholderiales</taxon>
        <taxon>Comamonadaceae</taxon>
        <taxon>Ramlibacter</taxon>
    </lineage>
</organism>
<dbReference type="GO" id="GO:0005886">
    <property type="term" value="C:plasma membrane"/>
    <property type="evidence" value="ECO:0007669"/>
    <property type="project" value="UniProtKB-SubCell"/>
</dbReference>
<evidence type="ECO:0000256" key="3">
    <source>
        <dbReference type="ARBA" id="ARBA00022448"/>
    </source>
</evidence>
<feature type="transmembrane region" description="Helical" evidence="8">
    <location>
        <begin position="243"/>
        <end position="270"/>
    </location>
</feature>
<feature type="transmembrane region" description="Helical" evidence="8">
    <location>
        <begin position="61"/>
        <end position="83"/>
    </location>
</feature>
<accession>A0A127JVD6</accession>
<feature type="transmembrane region" description="Helical" evidence="8">
    <location>
        <begin position="305"/>
        <end position="335"/>
    </location>
</feature>
<feature type="transmembrane region" description="Helical" evidence="8">
    <location>
        <begin position="212"/>
        <end position="237"/>
    </location>
</feature>
<keyword evidence="4" id="KW-1003">Cell membrane</keyword>
<evidence type="ECO:0000256" key="2">
    <source>
        <dbReference type="ARBA" id="ARBA00009773"/>
    </source>
</evidence>
<keyword evidence="10" id="KW-1185">Reference proteome</keyword>
<feature type="transmembrane region" description="Helical" evidence="8">
    <location>
        <begin position="162"/>
        <end position="191"/>
    </location>
</feature>
<keyword evidence="6 8" id="KW-1133">Transmembrane helix</keyword>
<gene>
    <name evidence="9" type="ORF">UC35_14670</name>
</gene>
<evidence type="ECO:0000313" key="9">
    <source>
        <dbReference type="EMBL" id="AMO23881.1"/>
    </source>
</evidence>
<dbReference type="PANTHER" id="PTHR21716:SF67">
    <property type="entry name" value="TRANSPORT PROTEIN YDIK-RELATED"/>
    <property type="match status" value="1"/>
</dbReference>
<evidence type="ECO:0000313" key="10">
    <source>
        <dbReference type="Proteomes" id="UP000070433"/>
    </source>
</evidence>